<dbReference type="Gene3D" id="3.10.290.10">
    <property type="entry name" value="RNA-binding S4 domain"/>
    <property type="match status" value="1"/>
</dbReference>
<dbReference type="GO" id="GO:0003723">
    <property type="term" value="F:RNA binding"/>
    <property type="evidence" value="ECO:0007669"/>
    <property type="project" value="UniProtKB-KW"/>
</dbReference>
<dbReference type="PROSITE" id="PS01129">
    <property type="entry name" value="PSI_RLU"/>
    <property type="match status" value="1"/>
</dbReference>
<dbReference type="RefSeq" id="WP_090597247.1">
    <property type="nucleotide sequence ID" value="NZ_FNCS01000008.1"/>
</dbReference>
<evidence type="ECO:0000256" key="1">
    <source>
        <dbReference type="ARBA" id="ARBA00010876"/>
    </source>
</evidence>
<dbReference type="InterPro" id="IPR050188">
    <property type="entry name" value="RluA_PseudoU_synthase"/>
</dbReference>
<dbReference type="InterPro" id="IPR020103">
    <property type="entry name" value="PsdUridine_synth_cat_dom_sf"/>
</dbReference>
<evidence type="ECO:0000256" key="3">
    <source>
        <dbReference type="ARBA" id="ARBA00036882"/>
    </source>
</evidence>
<comment type="similarity">
    <text evidence="1 6">Belongs to the pseudouridine synthase RluA family.</text>
</comment>
<keyword evidence="2 6" id="KW-0413">Isomerase</keyword>
<keyword evidence="5" id="KW-0694">RNA-binding</keyword>
<comment type="function">
    <text evidence="6">Responsible for synthesis of pseudouridine from uracil.</text>
</comment>
<name>A0A1G7X5L9_9HYPH</name>
<dbReference type="InterPro" id="IPR036986">
    <property type="entry name" value="S4_RNA-bd_sf"/>
</dbReference>
<dbReference type="InterPro" id="IPR006225">
    <property type="entry name" value="PsdUridine_synth_RluC/D"/>
</dbReference>
<feature type="domain" description="Pseudouridine synthase RsuA/RluA-like" evidence="7">
    <location>
        <begin position="98"/>
        <end position="250"/>
    </location>
</feature>
<protein>
    <recommendedName>
        <fullName evidence="6">Pseudouridine synthase</fullName>
        <ecNumber evidence="6">5.4.99.-</ecNumber>
    </recommendedName>
</protein>
<dbReference type="CDD" id="cd02869">
    <property type="entry name" value="PseudoU_synth_RluA_like"/>
    <property type="match status" value="1"/>
</dbReference>
<gene>
    <name evidence="8" type="ORF">SAMN04487974_108124</name>
</gene>
<dbReference type="GO" id="GO:0160140">
    <property type="term" value="F:23S rRNA pseudouridine(1911/1915/1917) synthase activity"/>
    <property type="evidence" value="ECO:0007669"/>
    <property type="project" value="UniProtKB-EC"/>
</dbReference>
<dbReference type="Gene3D" id="3.30.2350.10">
    <property type="entry name" value="Pseudouridine synthase"/>
    <property type="match status" value="1"/>
</dbReference>
<sequence length="333" mass="37058">MSGVQLREVARDEDGMRIDRWFSVHFPHLSFGRLQKLLRSGQVRVDSGRVQTNARLVAGQTVRVPPLGDVPAETASVPRVNDKDAAFLRDLIIYEDDDVYVFNKPHGLAVQGGSGTKRHLDGMLKSLPNKKGEAPRLVHRLDRDTSGCLLVAKTRAAASHFGTVFRSRSARKIYWAVTVGVPHPRQGRISCFVARQSTQDGEQMVVVDNGAEGAQHSVSYYSVTDSAANQFAWVTLKPVTGRTHQLRVHMMELGTPILDDPRYNTLDNWNWERPDELGDGLHLHARRLAIPLRSGKRLDITAPLPPHMKASFDTLGFDANQYDAQDADPEDDA</sequence>
<dbReference type="SUPFAM" id="SSF55174">
    <property type="entry name" value="Alpha-L RNA-binding motif"/>
    <property type="match status" value="1"/>
</dbReference>
<proteinExistence type="inferred from homology"/>
<dbReference type="OrthoDB" id="9807829at2"/>
<evidence type="ECO:0000256" key="5">
    <source>
        <dbReference type="PROSITE-ProRule" id="PRU00182"/>
    </source>
</evidence>
<dbReference type="SUPFAM" id="SSF55120">
    <property type="entry name" value="Pseudouridine synthase"/>
    <property type="match status" value="1"/>
</dbReference>
<comment type="catalytic activity">
    <reaction evidence="3">
        <text>uridine(1911/1915/1917) in 23S rRNA = pseudouridine(1911/1915/1917) in 23S rRNA</text>
        <dbReference type="Rhea" id="RHEA:42524"/>
        <dbReference type="Rhea" id="RHEA-COMP:10097"/>
        <dbReference type="Rhea" id="RHEA-COMP:10098"/>
        <dbReference type="ChEBI" id="CHEBI:65314"/>
        <dbReference type="ChEBI" id="CHEBI:65315"/>
        <dbReference type="EC" id="5.4.99.23"/>
    </reaction>
</comment>
<evidence type="ECO:0000313" key="8">
    <source>
        <dbReference type="EMBL" id="SDG79474.1"/>
    </source>
</evidence>
<dbReference type="PROSITE" id="PS50889">
    <property type="entry name" value="S4"/>
    <property type="match status" value="1"/>
</dbReference>
<dbReference type="STRING" id="440168.SAMN04487974_108124"/>
<dbReference type="PANTHER" id="PTHR21600:SF44">
    <property type="entry name" value="RIBOSOMAL LARGE SUBUNIT PSEUDOURIDINE SYNTHASE D"/>
    <property type="match status" value="1"/>
</dbReference>
<dbReference type="AlphaFoldDB" id="A0A1G7X5L9"/>
<reference evidence="8 9" key="1">
    <citation type="submission" date="2016-10" db="EMBL/GenBank/DDBJ databases">
        <authorList>
            <person name="de Groot N.N."/>
        </authorList>
    </citation>
    <scope>NUCLEOTIDE SEQUENCE [LARGE SCALE GENOMIC DNA]</scope>
    <source>
        <strain evidence="8 9">CGMCC 1.10267</strain>
    </source>
</reference>
<dbReference type="EMBL" id="FNCS01000008">
    <property type="protein sequence ID" value="SDG79474.1"/>
    <property type="molecule type" value="Genomic_DNA"/>
</dbReference>
<keyword evidence="9" id="KW-1185">Reference proteome</keyword>
<evidence type="ECO:0000256" key="6">
    <source>
        <dbReference type="RuleBase" id="RU362028"/>
    </source>
</evidence>
<comment type="catalytic activity">
    <reaction evidence="6">
        <text>a uridine in RNA = a pseudouridine in RNA</text>
        <dbReference type="Rhea" id="RHEA:48348"/>
        <dbReference type="Rhea" id="RHEA-COMP:12068"/>
        <dbReference type="Rhea" id="RHEA-COMP:12069"/>
        <dbReference type="ChEBI" id="CHEBI:65314"/>
        <dbReference type="ChEBI" id="CHEBI:65315"/>
    </reaction>
</comment>
<dbReference type="Proteomes" id="UP000199495">
    <property type="component" value="Unassembled WGS sequence"/>
</dbReference>
<evidence type="ECO:0000259" key="7">
    <source>
        <dbReference type="Pfam" id="PF00849"/>
    </source>
</evidence>
<evidence type="ECO:0000313" key="9">
    <source>
        <dbReference type="Proteomes" id="UP000199495"/>
    </source>
</evidence>
<dbReference type="PANTHER" id="PTHR21600">
    <property type="entry name" value="MITOCHONDRIAL RNA PSEUDOURIDINE SYNTHASE"/>
    <property type="match status" value="1"/>
</dbReference>
<evidence type="ECO:0000256" key="4">
    <source>
        <dbReference type="PIRSR" id="PIRSR606225-1"/>
    </source>
</evidence>
<dbReference type="Pfam" id="PF00849">
    <property type="entry name" value="PseudoU_synth_2"/>
    <property type="match status" value="1"/>
</dbReference>
<dbReference type="GO" id="GO:0000455">
    <property type="term" value="P:enzyme-directed rRNA pseudouridine synthesis"/>
    <property type="evidence" value="ECO:0007669"/>
    <property type="project" value="TreeGrafter"/>
</dbReference>
<evidence type="ECO:0000256" key="2">
    <source>
        <dbReference type="ARBA" id="ARBA00023235"/>
    </source>
</evidence>
<accession>A0A1G7X5L9</accession>
<dbReference type="EC" id="5.4.99.-" evidence="6"/>
<dbReference type="InterPro" id="IPR006224">
    <property type="entry name" value="PsdUridine_synth_RluA-like_CS"/>
</dbReference>
<dbReference type="NCBIfam" id="TIGR00005">
    <property type="entry name" value="rluA_subfam"/>
    <property type="match status" value="1"/>
</dbReference>
<dbReference type="InterPro" id="IPR006145">
    <property type="entry name" value="PsdUridine_synth_RsuA/RluA"/>
</dbReference>
<feature type="active site" evidence="4">
    <location>
        <position position="142"/>
    </location>
</feature>
<organism evidence="8 9">
    <name type="scientific">Pelagibacterium luteolum</name>
    <dbReference type="NCBI Taxonomy" id="440168"/>
    <lineage>
        <taxon>Bacteria</taxon>
        <taxon>Pseudomonadati</taxon>
        <taxon>Pseudomonadota</taxon>
        <taxon>Alphaproteobacteria</taxon>
        <taxon>Hyphomicrobiales</taxon>
        <taxon>Devosiaceae</taxon>
        <taxon>Pelagibacterium</taxon>
    </lineage>
</organism>